<dbReference type="Pfam" id="PF13499">
    <property type="entry name" value="EF-hand_7"/>
    <property type="match status" value="1"/>
</dbReference>
<dbReference type="Proteomes" id="UP001166093">
    <property type="component" value="Unassembled WGS sequence"/>
</dbReference>
<dbReference type="PROSITE" id="PS50222">
    <property type="entry name" value="EF_HAND_2"/>
    <property type="match status" value="1"/>
</dbReference>
<feature type="domain" description="EF-hand" evidence="1">
    <location>
        <begin position="83"/>
        <end position="118"/>
    </location>
</feature>
<sequence>MEKFETNMTPDEFEQLTLKYNIKNNGKFSYPEFLHHFVLTLKPQDGSLLQRMKIPQPRKAVSPGNRSSQFLDAMLTIQGQVLQCWKPMRRHFKAFDEGVSGYISVHDFRQVLRKYSVNLSEEDFFHIAAFYDKKLNGKISYNDFLRAFLR</sequence>
<dbReference type="CDD" id="cd00051">
    <property type="entry name" value="EFh"/>
    <property type="match status" value="1"/>
</dbReference>
<dbReference type="Gene3D" id="1.10.238.10">
    <property type="entry name" value="EF-hand"/>
    <property type="match status" value="1"/>
</dbReference>
<organism evidence="2 3">
    <name type="scientific">Polyodon spathula</name>
    <name type="common">North American paddlefish</name>
    <name type="synonym">Squalus spathula</name>
    <dbReference type="NCBI Taxonomy" id="7913"/>
    <lineage>
        <taxon>Eukaryota</taxon>
        <taxon>Metazoa</taxon>
        <taxon>Chordata</taxon>
        <taxon>Craniata</taxon>
        <taxon>Vertebrata</taxon>
        <taxon>Euteleostomi</taxon>
        <taxon>Actinopterygii</taxon>
        <taxon>Chondrostei</taxon>
        <taxon>Acipenseriformes</taxon>
        <taxon>Polyodontidae</taxon>
        <taxon>Polyodon</taxon>
    </lineage>
</organism>
<comment type="caution">
    <text evidence="2">The sequence shown here is derived from an EMBL/GenBank/DDBJ whole genome shotgun (WGS) entry which is preliminary data.</text>
</comment>
<evidence type="ECO:0000313" key="3">
    <source>
        <dbReference type="Proteomes" id="UP001166093"/>
    </source>
</evidence>
<dbReference type="InterPro" id="IPR011992">
    <property type="entry name" value="EF-hand-dom_pair"/>
</dbReference>
<dbReference type="PANTHER" id="PTHR20875">
    <property type="entry name" value="EF-HAND CALCIUM-BINDING DOMAIN-CONTAINING PROTEIN 6-RELATED"/>
    <property type="match status" value="1"/>
</dbReference>
<dbReference type="EMBL" id="JAAWVQ010141310">
    <property type="protein sequence ID" value="MBN3284888.1"/>
    <property type="molecule type" value="Genomic_DNA"/>
</dbReference>
<dbReference type="InterPro" id="IPR002048">
    <property type="entry name" value="EF_hand_dom"/>
</dbReference>
<dbReference type="SUPFAM" id="SSF47473">
    <property type="entry name" value="EF-hand"/>
    <property type="match status" value="1"/>
</dbReference>
<evidence type="ECO:0000259" key="1">
    <source>
        <dbReference type="PROSITE" id="PS50222"/>
    </source>
</evidence>
<proteinExistence type="predicted"/>
<dbReference type="InterPro" id="IPR052603">
    <property type="entry name" value="EFCB6"/>
</dbReference>
<feature type="non-terminal residue" evidence="2">
    <location>
        <position position="1"/>
    </location>
</feature>
<gene>
    <name evidence="2" type="primary">Efcab6_1</name>
    <name evidence="2" type="ORF">GTO93_0008630</name>
</gene>
<evidence type="ECO:0000313" key="2">
    <source>
        <dbReference type="EMBL" id="MBN3284888.1"/>
    </source>
</evidence>
<feature type="non-terminal residue" evidence="2">
    <location>
        <position position="150"/>
    </location>
</feature>
<protein>
    <submittedName>
        <fullName evidence="2">EFCB6 protein</fullName>
    </submittedName>
</protein>
<keyword evidence="3" id="KW-1185">Reference proteome</keyword>
<reference evidence="2" key="1">
    <citation type="journal article" date="2021" name="Cell">
        <title>Tracing the genetic footprints of vertebrate landing in non-teleost ray-finned fishes.</title>
        <authorList>
            <person name="Bi X."/>
            <person name="Wang K."/>
            <person name="Yang L."/>
            <person name="Pan H."/>
            <person name="Jiang H."/>
            <person name="Wei Q."/>
            <person name="Fang M."/>
            <person name="Yu H."/>
            <person name="Zhu C."/>
            <person name="Cai Y."/>
            <person name="He Y."/>
            <person name="Gan X."/>
            <person name="Zeng H."/>
            <person name="Yu D."/>
            <person name="Zhu Y."/>
            <person name="Jiang H."/>
            <person name="Qiu Q."/>
            <person name="Yang H."/>
            <person name="Zhang Y.E."/>
            <person name="Wang W."/>
            <person name="Zhu M."/>
            <person name="He S."/>
            <person name="Zhang G."/>
        </authorList>
    </citation>
    <scope>NUCLEOTIDE SEQUENCE</scope>
    <source>
        <strain evidence="2">Pddl_001</strain>
    </source>
</reference>
<name>A0ABS2YDU8_POLSP</name>
<accession>A0ABS2YDU8</accession>
<dbReference type="PANTHER" id="PTHR20875:SF2">
    <property type="entry name" value="EF-HAND CALCIUM-BINDING DOMAIN-CONTAINING PROTEIN 6"/>
    <property type="match status" value="1"/>
</dbReference>